<dbReference type="EMBL" id="GBRH01159204">
    <property type="protein sequence ID" value="JAE38692.1"/>
    <property type="molecule type" value="Transcribed_RNA"/>
</dbReference>
<protein>
    <submittedName>
        <fullName evidence="2">Uncharacterized protein</fullName>
    </submittedName>
</protein>
<evidence type="ECO:0000256" key="1">
    <source>
        <dbReference type="SAM" id="MobiDB-lite"/>
    </source>
</evidence>
<reference evidence="2" key="2">
    <citation type="journal article" date="2015" name="Data Brief">
        <title>Shoot transcriptome of the giant reed, Arundo donax.</title>
        <authorList>
            <person name="Barrero R.A."/>
            <person name="Guerrero F.D."/>
            <person name="Moolhuijzen P."/>
            <person name="Goolsby J.A."/>
            <person name="Tidwell J."/>
            <person name="Bellgard S.E."/>
            <person name="Bellgard M.I."/>
        </authorList>
    </citation>
    <scope>NUCLEOTIDE SEQUENCE</scope>
    <source>
        <tissue evidence="2">Shoot tissue taken approximately 20 cm above the soil surface</tissue>
    </source>
</reference>
<name>A0A0A9HPQ7_ARUDO</name>
<dbReference type="AlphaFoldDB" id="A0A0A9HPQ7"/>
<reference evidence="2" key="1">
    <citation type="submission" date="2014-09" db="EMBL/GenBank/DDBJ databases">
        <authorList>
            <person name="Magalhaes I.L.F."/>
            <person name="Oliveira U."/>
            <person name="Santos F.R."/>
            <person name="Vidigal T.H.D.A."/>
            <person name="Brescovit A.D."/>
            <person name="Santos A.J."/>
        </authorList>
    </citation>
    <scope>NUCLEOTIDE SEQUENCE</scope>
    <source>
        <tissue evidence="2">Shoot tissue taken approximately 20 cm above the soil surface</tissue>
    </source>
</reference>
<sequence length="23" mass="2639">MTMGSASQLKVPHRKHADKLQFK</sequence>
<feature type="region of interest" description="Disordered" evidence="1">
    <location>
        <begin position="1"/>
        <end position="23"/>
    </location>
</feature>
<accession>A0A0A9HPQ7</accession>
<organism evidence="2">
    <name type="scientific">Arundo donax</name>
    <name type="common">Giant reed</name>
    <name type="synonym">Donax arundinaceus</name>
    <dbReference type="NCBI Taxonomy" id="35708"/>
    <lineage>
        <taxon>Eukaryota</taxon>
        <taxon>Viridiplantae</taxon>
        <taxon>Streptophyta</taxon>
        <taxon>Embryophyta</taxon>
        <taxon>Tracheophyta</taxon>
        <taxon>Spermatophyta</taxon>
        <taxon>Magnoliopsida</taxon>
        <taxon>Liliopsida</taxon>
        <taxon>Poales</taxon>
        <taxon>Poaceae</taxon>
        <taxon>PACMAD clade</taxon>
        <taxon>Arundinoideae</taxon>
        <taxon>Arundineae</taxon>
        <taxon>Arundo</taxon>
    </lineage>
</organism>
<proteinExistence type="predicted"/>
<evidence type="ECO:0000313" key="2">
    <source>
        <dbReference type="EMBL" id="JAE38692.1"/>
    </source>
</evidence>